<dbReference type="GO" id="GO:0006302">
    <property type="term" value="P:double-strand break repair"/>
    <property type="evidence" value="ECO:0007669"/>
    <property type="project" value="TreeGrafter"/>
</dbReference>
<keyword evidence="8 9" id="KW-0238">DNA-binding</keyword>
<comment type="subcellular location">
    <subcellularLocation>
        <location evidence="1 9">Cytoplasm</location>
    </subcellularLocation>
</comment>
<protein>
    <recommendedName>
        <fullName evidence="3 9">DNA replication and repair protein RecF</fullName>
    </recommendedName>
</protein>
<dbReference type="Gene3D" id="1.20.1050.90">
    <property type="entry name" value="RecF/RecN/SMC, N-terminal domain"/>
    <property type="match status" value="1"/>
</dbReference>
<comment type="caution">
    <text evidence="11">The sequence shown here is derived from an EMBL/GenBank/DDBJ whole genome shotgun (WGS) entry which is preliminary data.</text>
</comment>
<dbReference type="RefSeq" id="WP_127698385.1">
    <property type="nucleotide sequence ID" value="NZ_SACS01000006.1"/>
</dbReference>
<evidence type="ECO:0000256" key="6">
    <source>
        <dbReference type="ARBA" id="ARBA00022741"/>
    </source>
</evidence>
<dbReference type="EMBL" id="SACS01000006">
    <property type="protein sequence ID" value="RVU40052.1"/>
    <property type="molecule type" value="Genomic_DNA"/>
</dbReference>
<dbReference type="Pfam" id="PF02463">
    <property type="entry name" value="SMC_N"/>
    <property type="match status" value="1"/>
</dbReference>
<dbReference type="InterPro" id="IPR003395">
    <property type="entry name" value="RecF/RecN/SMC_N"/>
</dbReference>
<gene>
    <name evidence="9 11" type="primary">recF</name>
    <name evidence="11" type="ORF">EOE67_07300</name>
</gene>
<dbReference type="GO" id="GO:0005524">
    <property type="term" value="F:ATP binding"/>
    <property type="evidence" value="ECO:0007669"/>
    <property type="project" value="UniProtKB-UniRule"/>
</dbReference>
<dbReference type="GO" id="GO:0009432">
    <property type="term" value="P:SOS response"/>
    <property type="evidence" value="ECO:0007669"/>
    <property type="project" value="UniProtKB-UniRule"/>
</dbReference>
<comment type="function">
    <text evidence="9">The RecF protein is involved in DNA metabolism; it is required for DNA replication and normal SOS inducibility. RecF binds preferentially to single-stranded, linear DNA. It also seems to bind ATP.</text>
</comment>
<evidence type="ECO:0000256" key="3">
    <source>
        <dbReference type="ARBA" id="ARBA00020170"/>
    </source>
</evidence>
<dbReference type="PANTHER" id="PTHR32182:SF0">
    <property type="entry name" value="DNA REPLICATION AND REPAIR PROTEIN RECF"/>
    <property type="match status" value="1"/>
</dbReference>
<keyword evidence="9" id="KW-0742">SOS response</keyword>
<keyword evidence="5 9" id="KW-0235">DNA replication</keyword>
<proteinExistence type="inferred from homology"/>
<dbReference type="InterPro" id="IPR018078">
    <property type="entry name" value="DNA-binding_RecF_CS"/>
</dbReference>
<dbReference type="GO" id="GO:0000731">
    <property type="term" value="P:DNA synthesis involved in DNA repair"/>
    <property type="evidence" value="ECO:0007669"/>
    <property type="project" value="TreeGrafter"/>
</dbReference>
<dbReference type="AlphaFoldDB" id="A0A437QZV0"/>
<dbReference type="GO" id="GO:0006260">
    <property type="term" value="P:DNA replication"/>
    <property type="evidence" value="ECO:0007669"/>
    <property type="project" value="UniProtKB-UniRule"/>
</dbReference>
<organism evidence="11 12">
    <name type="scientific">Rheinheimera riviphila</name>
    <dbReference type="NCBI Taxonomy" id="1834037"/>
    <lineage>
        <taxon>Bacteria</taxon>
        <taxon>Pseudomonadati</taxon>
        <taxon>Pseudomonadota</taxon>
        <taxon>Gammaproteobacteria</taxon>
        <taxon>Chromatiales</taxon>
        <taxon>Chromatiaceae</taxon>
        <taxon>Rheinheimera</taxon>
    </lineage>
</organism>
<dbReference type="OrthoDB" id="9803889at2"/>
<dbReference type="HAMAP" id="MF_00365">
    <property type="entry name" value="RecF"/>
    <property type="match status" value="1"/>
</dbReference>
<evidence type="ECO:0000256" key="1">
    <source>
        <dbReference type="ARBA" id="ARBA00004496"/>
    </source>
</evidence>
<dbReference type="InterPro" id="IPR001238">
    <property type="entry name" value="DNA-binding_RecF"/>
</dbReference>
<evidence type="ECO:0000313" key="12">
    <source>
        <dbReference type="Proteomes" id="UP000283077"/>
    </source>
</evidence>
<dbReference type="InterPro" id="IPR042174">
    <property type="entry name" value="RecF_2"/>
</dbReference>
<sequence>MALAQLQLTEFRNIQSASLQFSPSMNLICGENGSGKTSVLEAIYLLAHGRSFRTAKAQKMIRNQQSHLVLHGKVNWSLQLLSVGMQRDRSGDWQLKLNGEKVTRMADIASLLPVQLITPESFRLFFGGPKERRQFFDLGLFHVEPSFYELWVLFNKVLKQRNALLKSKQQYNDSYRFWDQQLADTAVAIQKLRQLYINQLTLMLQPLLQPIKALAGVELELVAGWLNKQGDAAELLAQLQDNFLSDLKVGYTQLGSQKADLRIKIEGEYVEEFLSRGQLKVLLFALKVAQSNLIFSSGHKQPLLLIDDLASELDDQSKRFIFSFLHHINSQVFITAIEAAQVLPHVSGTEVGLFHVEHGQIVRTDEHGRRT</sequence>
<evidence type="ECO:0000256" key="2">
    <source>
        <dbReference type="ARBA" id="ARBA00008016"/>
    </source>
</evidence>
<feature type="domain" description="RecF/RecN/SMC N-terminal" evidence="10">
    <location>
        <begin position="3"/>
        <end position="356"/>
    </location>
</feature>
<evidence type="ECO:0000256" key="9">
    <source>
        <dbReference type="HAMAP-Rule" id="MF_00365"/>
    </source>
</evidence>
<evidence type="ECO:0000313" key="11">
    <source>
        <dbReference type="EMBL" id="RVU40052.1"/>
    </source>
</evidence>
<evidence type="ECO:0000256" key="4">
    <source>
        <dbReference type="ARBA" id="ARBA00022490"/>
    </source>
</evidence>
<dbReference type="PANTHER" id="PTHR32182">
    <property type="entry name" value="DNA REPLICATION AND REPAIR PROTEIN RECF"/>
    <property type="match status" value="1"/>
</dbReference>
<keyword evidence="9" id="KW-0227">DNA damage</keyword>
<dbReference type="Proteomes" id="UP000283077">
    <property type="component" value="Unassembled WGS sequence"/>
</dbReference>
<name>A0A437QZV0_9GAMM</name>
<keyword evidence="9" id="KW-0234">DNA repair</keyword>
<evidence type="ECO:0000259" key="10">
    <source>
        <dbReference type="Pfam" id="PF02463"/>
    </source>
</evidence>
<dbReference type="GO" id="GO:0005737">
    <property type="term" value="C:cytoplasm"/>
    <property type="evidence" value="ECO:0007669"/>
    <property type="project" value="UniProtKB-SubCell"/>
</dbReference>
<keyword evidence="6 9" id="KW-0547">Nucleotide-binding</keyword>
<dbReference type="SUPFAM" id="SSF52540">
    <property type="entry name" value="P-loop containing nucleoside triphosphate hydrolases"/>
    <property type="match status" value="1"/>
</dbReference>
<dbReference type="GO" id="GO:0003697">
    <property type="term" value="F:single-stranded DNA binding"/>
    <property type="evidence" value="ECO:0007669"/>
    <property type="project" value="UniProtKB-UniRule"/>
</dbReference>
<feature type="binding site" evidence="9">
    <location>
        <begin position="30"/>
        <end position="37"/>
    </location>
    <ligand>
        <name>ATP</name>
        <dbReference type="ChEBI" id="CHEBI:30616"/>
    </ligand>
</feature>
<dbReference type="Gene3D" id="3.40.50.300">
    <property type="entry name" value="P-loop containing nucleotide triphosphate hydrolases"/>
    <property type="match status" value="1"/>
</dbReference>
<evidence type="ECO:0000256" key="7">
    <source>
        <dbReference type="ARBA" id="ARBA00022840"/>
    </source>
</evidence>
<dbReference type="InterPro" id="IPR027417">
    <property type="entry name" value="P-loop_NTPase"/>
</dbReference>
<dbReference type="NCBIfam" id="TIGR00611">
    <property type="entry name" value="recf"/>
    <property type="match status" value="1"/>
</dbReference>
<accession>A0A437QZV0</accession>
<keyword evidence="4 9" id="KW-0963">Cytoplasm</keyword>
<keyword evidence="12" id="KW-1185">Reference proteome</keyword>
<dbReference type="PROSITE" id="PS00617">
    <property type="entry name" value="RECF_1"/>
    <property type="match status" value="1"/>
</dbReference>
<reference evidence="11 12" key="1">
    <citation type="submission" date="2019-01" db="EMBL/GenBank/DDBJ databases">
        <authorList>
            <person name="Chen W.-M."/>
        </authorList>
    </citation>
    <scope>NUCLEOTIDE SEQUENCE [LARGE SCALE GENOMIC DNA]</scope>
    <source>
        <strain evidence="11 12">KYPC3</strain>
    </source>
</reference>
<keyword evidence="7 9" id="KW-0067">ATP-binding</keyword>
<comment type="similarity">
    <text evidence="2 9">Belongs to the RecF family.</text>
</comment>
<evidence type="ECO:0000256" key="8">
    <source>
        <dbReference type="ARBA" id="ARBA00023125"/>
    </source>
</evidence>
<evidence type="ECO:0000256" key="5">
    <source>
        <dbReference type="ARBA" id="ARBA00022705"/>
    </source>
</evidence>